<feature type="transmembrane region" description="Helical" evidence="1">
    <location>
        <begin position="290"/>
        <end position="309"/>
    </location>
</feature>
<name>A0A6G1TXV8_9BACT</name>
<keyword evidence="1" id="KW-1133">Transmembrane helix</keyword>
<comment type="caution">
    <text evidence="2">The sequence shown here is derived from an EMBL/GenBank/DDBJ whole genome shotgun (WGS) entry which is preliminary data.</text>
</comment>
<feature type="transmembrane region" description="Helical" evidence="1">
    <location>
        <begin position="157"/>
        <end position="177"/>
    </location>
</feature>
<sequence length="325" mass="37265">MLRKKTFQNKVAPSRYALPFTATLATLVWVAVGFIEGNIWLNFAFTIISTLLMVELNNHNSLMRTYSRMVSCSFLVLVTMTCLPTPSYKANIVSMCFIAFYLIIWNSYQDKRSAGWTFYAFTCIGLASMVFIQIGYFLPILWLMMMVFTNSFSIRNLFASLIGIIIPYWFSAGYYAYTNNIDGLVSHFTEFINYHELFDYSRVTDHEVVNLIFITILGIIGSIHFLHTAYADKIRTRMIYESFTMVNFVSLAFIILQPQHIKELGSIMIVNTAPLIAHFITYTKGKKTNIMFITMLVITVLILLYNIFIPETVLLQAVQGLSIHG</sequence>
<feature type="transmembrane region" description="Helical" evidence="1">
    <location>
        <begin position="114"/>
        <end position="145"/>
    </location>
</feature>
<dbReference type="RefSeq" id="WP_153122414.1">
    <property type="nucleotide sequence ID" value="NZ_VZCB01000039.1"/>
</dbReference>
<accession>A0A6G1TXV8</accession>
<dbReference type="Proteomes" id="UP000480425">
    <property type="component" value="Unassembled WGS sequence"/>
</dbReference>
<organism evidence="2 3">
    <name type="scientific">Segatella copri</name>
    <dbReference type="NCBI Taxonomy" id="165179"/>
    <lineage>
        <taxon>Bacteria</taxon>
        <taxon>Pseudomonadati</taxon>
        <taxon>Bacteroidota</taxon>
        <taxon>Bacteroidia</taxon>
        <taxon>Bacteroidales</taxon>
        <taxon>Prevotellaceae</taxon>
        <taxon>Segatella</taxon>
    </lineage>
</organism>
<keyword evidence="1" id="KW-0812">Transmembrane</keyword>
<dbReference type="OrthoDB" id="1116060at2"/>
<gene>
    <name evidence="2" type="ORF">F7D73_04080</name>
</gene>
<dbReference type="EMBL" id="VZCB01000039">
    <property type="protein sequence ID" value="MQN80144.1"/>
    <property type="molecule type" value="Genomic_DNA"/>
</dbReference>
<feature type="transmembrane region" description="Helical" evidence="1">
    <location>
        <begin position="208"/>
        <end position="226"/>
    </location>
</feature>
<feature type="transmembrane region" description="Helical" evidence="1">
    <location>
        <begin position="90"/>
        <end position="108"/>
    </location>
</feature>
<evidence type="ECO:0000256" key="1">
    <source>
        <dbReference type="SAM" id="Phobius"/>
    </source>
</evidence>
<proteinExistence type="predicted"/>
<reference evidence="2 3" key="1">
    <citation type="submission" date="2019-09" db="EMBL/GenBank/DDBJ databases">
        <title>Distinct polysaccharide growth profiles of human intestinal Prevotella copri isolates.</title>
        <authorList>
            <person name="Fehlner-Peach H."/>
            <person name="Magnabosco C."/>
            <person name="Raghavan V."/>
            <person name="Scher J.U."/>
            <person name="Tett A."/>
            <person name="Cox L.M."/>
            <person name="Gottsegen C."/>
            <person name="Watters A."/>
            <person name="Wiltshire- Gordon J.D."/>
            <person name="Segata N."/>
            <person name="Bonneau R."/>
            <person name="Littman D.R."/>
        </authorList>
    </citation>
    <scope>NUCLEOTIDE SEQUENCE [LARGE SCALE GENOMIC DNA]</scope>
    <source>
        <strain evidence="3">iA622</strain>
    </source>
</reference>
<dbReference type="AlphaFoldDB" id="A0A6G1TXV8"/>
<evidence type="ECO:0000313" key="3">
    <source>
        <dbReference type="Proteomes" id="UP000480425"/>
    </source>
</evidence>
<feature type="transmembrane region" description="Helical" evidence="1">
    <location>
        <begin position="238"/>
        <end position="258"/>
    </location>
</feature>
<protein>
    <submittedName>
        <fullName evidence="2">Uncharacterized protein</fullName>
    </submittedName>
</protein>
<evidence type="ECO:0000313" key="2">
    <source>
        <dbReference type="EMBL" id="MQN80144.1"/>
    </source>
</evidence>
<feature type="transmembrane region" description="Helical" evidence="1">
    <location>
        <begin position="21"/>
        <end position="54"/>
    </location>
</feature>
<keyword evidence="1" id="KW-0472">Membrane</keyword>